<dbReference type="Proteomes" id="UP000325081">
    <property type="component" value="Unassembled WGS sequence"/>
</dbReference>
<organism evidence="2 3">
    <name type="scientific">Striga asiatica</name>
    <name type="common">Asiatic witchweed</name>
    <name type="synonym">Buchnera asiatica</name>
    <dbReference type="NCBI Taxonomy" id="4170"/>
    <lineage>
        <taxon>Eukaryota</taxon>
        <taxon>Viridiplantae</taxon>
        <taxon>Streptophyta</taxon>
        <taxon>Embryophyta</taxon>
        <taxon>Tracheophyta</taxon>
        <taxon>Spermatophyta</taxon>
        <taxon>Magnoliopsida</taxon>
        <taxon>eudicotyledons</taxon>
        <taxon>Gunneridae</taxon>
        <taxon>Pentapetalae</taxon>
        <taxon>asterids</taxon>
        <taxon>lamiids</taxon>
        <taxon>Lamiales</taxon>
        <taxon>Orobanchaceae</taxon>
        <taxon>Buchnereae</taxon>
        <taxon>Striga</taxon>
    </lineage>
</organism>
<protein>
    <submittedName>
        <fullName evidence="2">DNA-directed RNA polymerase subunit beta</fullName>
    </submittedName>
</protein>
<proteinExistence type="predicted"/>
<evidence type="ECO:0000313" key="2">
    <source>
        <dbReference type="EMBL" id="GER56671.1"/>
    </source>
</evidence>
<feature type="region of interest" description="Disordered" evidence="1">
    <location>
        <begin position="51"/>
        <end position="79"/>
    </location>
</feature>
<keyword evidence="2" id="KW-0240">DNA-directed RNA polymerase</keyword>
<sequence>MCIADMATSCKAVILGLLTPRADKEPRRLARELLLLPQLPCGIKEGLHLRSHTSVPRREPEQEPIRTSQVPGRPDHGDRIVLGRRPHLVEDIVRKRLRHPVQYGLDTVHAVGSHLHPAGQALHVAVHRSLSFRFVGSGRTFEAAASSEVGLSVAAGVDSGRMSSPSSVVVVAMGSFFLLGTQPPPFPIEKEKLVLNQEKIESSGVGRRS</sequence>
<evidence type="ECO:0000256" key="1">
    <source>
        <dbReference type="SAM" id="MobiDB-lite"/>
    </source>
</evidence>
<dbReference type="EMBL" id="BKCP01012737">
    <property type="protein sequence ID" value="GER56671.1"/>
    <property type="molecule type" value="Genomic_DNA"/>
</dbReference>
<evidence type="ECO:0000313" key="3">
    <source>
        <dbReference type="Proteomes" id="UP000325081"/>
    </source>
</evidence>
<keyword evidence="3" id="KW-1185">Reference proteome</keyword>
<dbReference type="GO" id="GO:0000428">
    <property type="term" value="C:DNA-directed RNA polymerase complex"/>
    <property type="evidence" value="ECO:0007669"/>
    <property type="project" value="UniProtKB-KW"/>
</dbReference>
<gene>
    <name evidence="2" type="ORF">STAS_34403</name>
</gene>
<accession>A0A5A7RHP5</accession>
<reference evidence="3" key="1">
    <citation type="journal article" date="2019" name="Curr. Biol.">
        <title>Genome Sequence of Striga asiatica Provides Insight into the Evolution of Plant Parasitism.</title>
        <authorList>
            <person name="Yoshida S."/>
            <person name="Kim S."/>
            <person name="Wafula E.K."/>
            <person name="Tanskanen J."/>
            <person name="Kim Y.M."/>
            <person name="Honaas L."/>
            <person name="Yang Z."/>
            <person name="Spallek T."/>
            <person name="Conn C.E."/>
            <person name="Ichihashi Y."/>
            <person name="Cheong K."/>
            <person name="Cui S."/>
            <person name="Der J.P."/>
            <person name="Gundlach H."/>
            <person name="Jiao Y."/>
            <person name="Hori C."/>
            <person name="Ishida J.K."/>
            <person name="Kasahara H."/>
            <person name="Kiba T."/>
            <person name="Kim M.S."/>
            <person name="Koo N."/>
            <person name="Laohavisit A."/>
            <person name="Lee Y.H."/>
            <person name="Lumba S."/>
            <person name="McCourt P."/>
            <person name="Mortimer J.C."/>
            <person name="Mutuku J.M."/>
            <person name="Nomura T."/>
            <person name="Sasaki-Sekimoto Y."/>
            <person name="Seto Y."/>
            <person name="Wang Y."/>
            <person name="Wakatake T."/>
            <person name="Sakakibara H."/>
            <person name="Demura T."/>
            <person name="Yamaguchi S."/>
            <person name="Yoneyama K."/>
            <person name="Manabe R.I."/>
            <person name="Nelson D.C."/>
            <person name="Schulman A.H."/>
            <person name="Timko M.P."/>
            <person name="dePamphilis C.W."/>
            <person name="Choi D."/>
            <person name="Shirasu K."/>
        </authorList>
    </citation>
    <scope>NUCLEOTIDE SEQUENCE [LARGE SCALE GENOMIC DNA]</scope>
    <source>
        <strain evidence="3">cv. UVA1</strain>
    </source>
</reference>
<name>A0A5A7RHP5_STRAF</name>
<comment type="caution">
    <text evidence="2">The sequence shown here is derived from an EMBL/GenBank/DDBJ whole genome shotgun (WGS) entry which is preliminary data.</text>
</comment>
<keyword evidence="2" id="KW-0804">Transcription</keyword>
<dbReference type="AlphaFoldDB" id="A0A5A7RHP5"/>